<comment type="caution">
    <text evidence="3">The sequence shown here is derived from an EMBL/GenBank/DDBJ whole genome shotgun (WGS) entry which is preliminary data.</text>
</comment>
<evidence type="ECO:0000313" key="4">
    <source>
        <dbReference type="Proteomes" id="UP000599578"/>
    </source>
</evidence>
<dbReference type="AlphaFoldDB" id="A0A918DTV3"/>
<organism evidence="3 4">
    <name type="scientific">Marinobacterium nitratireducens</name>
    <dbReference type="NCBI Taxonomy" id="518897"/>
    <lineage>
        <taxon>Bacteria</taxon>
        <taxon>Pseudomonadati</taxon>
        <taxon>Pseudomonadota</taxon>
        <taxon>Gammaproteobacteria</taxon>
        <taxon>Oceanospirillales</taxon>
        <taxon>Oceanospirillaceae</taxon>
        <taxon>Marinobacterium</taxon>
    </lineage>
</organism>
<dbReference type="RefSeq" id="WP_188860714.1">
    <property type="nucleotide sequence ID" value="NZ_BMLT01000005.1"/>
</dbReference>
<proteinExistence type="predicted"/>
<protein>
    <submittedName>
        <fullName evidence="3">DUF4139 domain-containing protein</fullName>
    </submittedName>
</protein>
<sequence length="462" mass="51482">MPMSFRCLSLLLAAMAAPLGAQTLHIDADARQALTLTVYNQNLGLVRDSRQLPPFDASQTVAIEDVSRRMQTETLSIRGAGSILEQTLNTNLLSHQALLQHYLGRELSLARRNPATGDESIAQVTLLSVEGDRALVRRDERVESVPLDRDWRFIFPQLPPHLISKPSLEFRSNGTEVPATATFSYLTDGLSWQMDYVLNLAENGQQMSLEGLATLYNETGTDFRDASFQLLAGNLNQPAPVAYRKATMEMAAMAADAAPPPEAFQDYHLYSLPLPTSLLDRQHKQLPLISIDALPVTREYRHEFLAVPRPDSQRHKSAPQTWLRFANAADQPLPAGAVRAFAPDSSGRQQFIGGSRIGHTATGQDVEMQLGEAFDLVVERQQTLFQKEYDGDLLEYEVLVRNSGEAARQLQLAVNFTQPWDLQHSNRPMTQSRGGRAEWTLSVPPGDKSMLRFRVKLKKPQS</sequence>
<evidence type="ECO:0000256" key="1">
    <source>
        <dbReference type="SAM" id="SignalP"/>
    </source>
</evidence>
<dbReference type="InterPro" id="IPR037291">
    <property type="entry name" value="DUF4139"/>
</dbReference>
<dbReference type="Proteomes" id="UP000599578">
    <property type="component" value="Unassembled WGS sequence"/>
</dbReference>
<reference evidence="3 4" key="1">
    <citation type="journal article" date="2014" name="Int. J. Syst. Evol. Microbiol.">
        <title>Complete genome sequence of Corynebacterium casei LMG S-19264T (=DSM 44701T), isolated from a smear-ripened cheese.</title>
        <authorList>
            <consortium name="US DOE Joint Genome Institute (JGI-PGF)"/>
            <person name="Walter F."/>
            <person name="Albersmeier A."/>
            <person name="Kalinowski J."/>
            <person name="Ruckert C."/>
        </authorList>
    </citation>
    <scope>NUCLEOTIDE SEQUENCE [LARGE SCALE GENOMIC DNA]</scope>
    <source>
        <strain evidence="3 4">CGMCC 1.7286</strain>
    </source>
</reference>
<feature type="domain" description="DUF4139" evidence="2">
    <location>
        <begin position="182"/>
        <end position="460"/>
    </location>
</feature>
<dbReference type="PANTHER" id="PTHR38075">
    <property type="entry name" value="DUF4139 DOMAIN-CONTAINING PROTEIN"/>
    <property type="match status" value="1"/>
</dbReference>
<feature type="chain" id="PRO_5036675672" evidence="1">
    <location>
        <begin position="22"/>
        <end position="462"/>
    </location>
</feature>
<name>A0A918DTV3_9GAMM</name>
<evidence type="ECO:0000259" key="2">
    <source>
        <dbReference type="Pfam" id="PF13598"/>
    </source>
</evidence>
<dbReference type="Pfam" id="PF13598">
    <property type="entry name" value="DUF4139"/>
    <property type="match status" value="1"/>
</dbReference>
<keyword evidence="4" id="KW-1185">Reference proteome</keyword>
<dbReference type="EMBL" id="BMLT01000005">
    <property type="protein sequence ID" value="GGO82110.1"/>
    <property type="molecule type" value="Genomic_DNA"/>
</dbReference>
<dbReference type="PANTHER" id="PTHR38075:SF1">
    <property type="entry name" value="DUF4139 DOMAIN-CONTAINING PROTEIN"/>
    <property type="match status" value="1"/>
</dbReference>
<accession>A0A918DTV3</accession>
<gene>
    <name evidence="3" type="ORF">GCM10011348_22720</name>
</gene>
<feature type="signal peptide" evidence="1">
    <location>
        <begin position="1"/>
        <end position="21"/>
    </location>
</feature>
<keyword evidence="1" id="KW-0732">Signal</keyword>
<evidence type="ECO:0000313" key="3">
    <source>
        <dbReference type="EMBL" id="GGO82110.1"/>
    </source>
</evidence>